<dbReference type="AlphaFoldDB" id="A0A6J4HKY0"/>
<name>A0A6J4HKY0_9CHLR</name>
<accession>A0A6J4HKY0</accession>
<proteinExistence type="predicted"/>
<dbReference type="EMBL" id="CADCTK010000176">
    <property type="protein sequence ID" value="CAA9225475.1"/>
    <property type="molecule type" value="Genomic_DNA"/>
</dbReference>
<reference evidence="1" key="1">
    <citation type="submission" date="2020-02" db="EMBL/GenBank/DDBJ databases">
        <authorList>
            <person name="Meier V. D."/>
        </authorList>
    </citation>
    <scope>NUCLEOTIDE SEQUENCE</scope>
    <source>
        <strain evidence="1">AVDCRST_MAG26</strain>
    </source>
</reference>
<gene>
    <name evidence="1" type="ORF">AVDCRST_MAG26-734</name>
</gene>
<evidence type="ECO:0000313" key="1">
    <source>
        <dbReference type="EMBL" id="CAA9225475.1"/>
    </source>
</evidence>
<organism evidence="1">
    <name type="scientific">uncultured Chloroflexia bacterium</name>
    <dbReference type="NCBI Taxonomy" id="1672391"/>
    <lineage>
        <taxon>Bacteria</taxon>
        <taxon>Bacillati</taxon>
        <taxon>Chloroflexota</taxon>
        <taxon>Chloroflexia</taxon>
        <taxon>environmental samples</taxon>
    </lineage>
</organism>
<sequence>MQAAPIIIFPGAARTAAATASAACARSFSAERLIGNHPVEPVADRRLCLECYAERVRRPTPPD</sequence>
<protein>
    <submittedName>
        <fullName evidence="1">Uncharacterized protein</fullName>
    </submittedName>
</protein>